<comment type="function">
    <text evidence="5">This is one of the proteins that binds to the 5S RNA in the ribosome where it forms part of the central protuberance.</text>
</comment>
<dbReference type="InterPro" id="IPR037121">
    <property type="entry name" value="Ribosomal_bL25_C"/>
</dbReference>
<accession>A0A140LAU0</accession>
<dbReference type="InterPro" id="IPR020930">
    <property type="entry name" value="Ribosomal_uL5_bac-type"/>
</dbReference>
<dbReference type="PANTHER" id="PTHR33284:SF1">
    <property type="entry name" value="RIBOSOMAL PROTEIN L25_GLN-TRNA SYNTHETASE, ANTI-CODON-BINDING DOMAIN-CONTAINING PROTEIN"/>
    <property type="match status" value="1"/>
</dbReference>
<name>A0A140LAU0_9FIRM</name>
<dbReference type="GO" id="GO:0022625">
    <property type="term" value="C:cytosolic large ribosomal subunit"/>
    <property type="evidence" value="ECO:0007669"/>
    <property type="project" value="TreeGrafter"/>
</dbReference>
<dbReference type="HAMAP" id="MF_01334">
    <property type="entry name" value="Ribosomal_bL25_CTC"/>
    <property type="match status" value="1"/>
</dbReference>
<dbReference type="Pfam" id="PF01386">
    <property type="entry name" value="Ribosomal_L25p"/>
    <property type="match status" value="1"/>
</dbReference>
<dbReference type="NCBIfam" id="TIGR00731">
    <property type="entry name" value="bL25_bact_ctc"/>
    <property type="match status" value="1"/>
</dbReference>
<dbReference type="CDD" id="cd00495">
    <property type="entry name" value="Ribosomal_L25_TL5_CTC"/>
    <property type="match status" value="1"/>
</dbReference>
<dbReference type="EMBL" id="LOEE01000012">
    <property type="protein sequence ID" value="KXG77665.1"/>
    <property type="molecule type" value="Genomic_DNA"/>
</dbReference>
<dbReference type="Gene3D" id="2.170.120.20">
    <property type="entry name" value="Ribosomal protein L25, beta domain"/>
    <property type="match status" value="1"/>
</dbReference>
<keyword evidence="3 5" id="KW-0689">Ribosomal protein</keyword>
<feature type="domain" description="Large ribosomal subunit protein bL25 L25" evidence="6">
    <location>
        <begin position="6"/>
        <end position="92"/>
    </location>
</feature>
<keyword evidence="1 5" id="KW-0699">rRNA-binding</keyword>
<dbReference type="STRING" id="520762.AN619_03940"/>
<dbReference type="InterPro" id="IPR001021">
    <property type="entry name" value="Ribosomal_bL25_long"/>
</dbReference>
<dbReference type="Pfam" id="PF14693">
    <property type="entry name" value="Ribosomal_TL5_C"/>
    <property type="match status" value="1"/>
</dbReference>
<dbReference type="RefSeq" id="WP_068554569.1">
    <property type="nucleotide sequence ID" value="NZ_LOEE01000012.1"/>
</dbReference>
<keyword evidence="4 5" id="KW-0687">Ribonucleoprotein</keyword>
<proteinExistence type="inferred from homology"/>
<dbReference type="PANTHER" id="PTHR33284">
    <property type="entry name" value="RIBOSOMAL PROTEIN L25/GLN-TRNA SYNTHETASE, ANTI-CODON-BINDING DOMAIN-CONTAINING PROTEIN"/>
    <property type="match status" value="1"/>
</dbReference>
<dbReference type="InterPro" id="IPR020057">
    <property type="entry name" value="Ribosomal_bL25_b-dom"/>
</dbReference>
<evidence type="ECO:0000256" key="1">
    <source>
        <dbReference type="ARBA" id="ARBA00022730"/>
    </source>
</evidence>
<organism evidence="8 9">
    <name type="scientific">Thermotalea metallivorans</name>
    <dbReference type="NCBI Taxonomy" id="520762"/>
    <lineage>
        <taxon>Bacteria</taxon>
        <taxon>Bacillati</taxon>
        <taxon>Bacillota</taxon>
        <taxon>Clostridia</taxon>
        <taxon>Peptostreptococcales</taxon>
        <taxon>Thermotaleaceae</taxon>
        <taxon>Thermotalea</taxon>
    </lineage>
</organism>
<keyword evidence="9" id="KW-1185">Reference proteome</keyword>
<evidence type="ECO:0000313" key="8">
    <source>
        <dbReference type="EMBL" id="KXG77665.1"/>
    </source>
</evidence>
<feature type="domain" description="Large ribosomal subunit protein bL25 beta" evidence="7">
    <location>
        <begin position="100"/>
        <end position="183"/>
    </location>
</feature>
<evidence type="ECO:0000259" key="6">
    <source>
        <dbReference type="Pfam" id="PF01386"/>
    </source>
</evidence>
<evidence type="ECO:0000256" key="3">
    <source>
        <dbReference type="ARBA" id="ARBA00022980"/>
    </source>
</evidence>
<reference evidence="8 9" key="1">
    <citation type="submission" date="2015-12" db="EMBL/GenBank/DDBJ databases">
        <title>Draft genome sequence of the thermoanaerobe Thermotalea metallivorans, an isolate from the runoff channel of the Great Artesian Basin, Australia.</title>
        <authorList>
            <person name="Patel B.K."/>
        </authorList>
    </citation>
    <scope>NUCLEOTIDE SEQUENCE [LARGE SCALE GENOMIC DNA]</scope>
    <source>
        <strain evidence="8 9">B2-1</strain>
    </source>
</reference>
<evidence type="ECO:0000256" key="4">
    <source>
        <dbReference type="ARBA" id="ARBA00023274"/>
    </source>
</evidence>
<dbReference type="GO" id="GO:0003735">
    <property type="term" value="F:structural constituent of ribosome"/>
    <property type="evidence" value="ECO:0007669"/>
    <property type="project" value="InterPro"/>
</dbReference>
<dbReference type="InterPro" id="IPR020056">
    <property type="entry name" value="Rbsml_bL25/Gln-tRNA_synth_N"/>
</dbReference>
<dbReference type="Proteomes" id="UP000070456">
    <property type="component" value="Unassembled WGS sequence"/>
</dbReference>
<evidence type="ECO:0000313" key="9">
    <source>
        <dbReference type="Proteomes" id="UP000070456"/>
    </source>
</evidence>
<dbReference type="GO" id="GO:0006412">
    <property type="term" value="P:translation"/>
    <property type="evidence" value="ECO:0007669"/>
    <property type="project" value="UniProtKB-UniRule"/>
</dbReference>
<sequence>MTRPILNVVEREETGKNSLKSFRNKGFVPGVIYGHNKDNKNVGFNKRELDRILAHYGVGSSVELKIGDKIKPALIKDIHRHIIKQHVLHMDLQELDYNEKVRVKIPVHLVNKQAVESSVSVVQQQIGELEIQAYPQYLPQAIEVDVSHMKFGEPMKVRELPICQDEHIQVLHDGEDIVALITTASKVEVAVATETEEDRLRRLY</sequence>
<comment type="similarity">
    <text evidence="5">Belongs to the bacterial ribosomal protein bL25 family. CTC subfamily.</text>
</comment>
<keyword evidence="2 5" id="KW-0694">RNA-binding</keyword>
<dbReference type="GO" id="GO:0008097">
    <property type="term" value="F:5S rRNA binding"/>
    <property type="evidence" value="ECO:0007669"/>
    <property type="project" value="InterPro"/>
</dbReference>
<comment type="subunit">
    <text evidence="5">Part of the 50S ribosomal subunit; part of the 5S rRNA/L5/L18/L25 subcomplex. Contacts the 5S rRNA. Binds to the 5S rRNA independently of L5 and L18.</text>
</comment>
<dbReference type="OrthoDB" id="9790002at2"/>
<dbReference type="SUPFAM" id="SSF50715">
    <property type="entry name" value="Ribosomal protein L25-like"/>
    <property type="match status" value="1"/>
</dbReference>
<gene>
    <name evidence="8" type="primary">ctc_2</name>
    <name evidence="5" type="synonym">ctc</name>
    <name evidence="5" type="synonym">rplY</name>
    <name evidence="8" type="ORF">AN619_03940</name>
</gene>
<protein>
    <recommendedName>
        <fullName evidence="5">Large ribosomal subunit protein bL25</fullName>
    </recommendedName>
    <alternativeName>
        <fullName evidence="5">General stress protein CTC</fullName>
    </alternativeName>
</protein>
<dbReference type="Gene3D" id="2.40.240.10">
    <property type="entry name" value="Ribosomal Protein L25, Chain P"/>
    <property type="match status" value="1"/>
</dbReference>
<comment type="caution">
    <text evidence="8">The sequence shown here is derived from an EMBL/GenBank/DDBJ whole genome shotgun (WGS) entry which is preliminary data.</text>
</comment>
<evidence type="ECO:0000256" key="2">
    <source>
        <dbReference type="ARBA" id="ARBA00022884"/>
    </source>
</evidence>
<evidence type="ECO:0000256" key="5">
    <source>
        <dbReference type="HAMAP-Rule" id="MF_01334"/>
    </source>
</evidence>
<dbReference type="AlphaFoldDB" id="A0A140LAU0"/>
<dbReference type="InterPro" id="IPR029751">
    <property type="entry name" value="Ribosomal_L25_dom"/>
</dbReference>
<evidence type="ECO:0000259" key="7">
    <source>
        <dbReference type="Pfam" id="PF14693"/>
    </source>
</evidence>
<dbReference type="InterPro" id="IPR011035">
    <property type="entry name" value="Ribosomal_bL25/Gln-tRNA_synth"/>
</dbReference>